<evidence type="ECO:0000256" key="7">
    <source>
        <dbReference type="ARBA" id="ARBA00049120"/>
    </source>
</evidence>
<dbReference type="HOGENOM" id="CLU_060286_0_0_9"/>
<dbReference type="PRINTS" id="PR00508">
    <property type="entry name" value="S21N4MTFRASE"/>
</dbReference>
<accession>K4LEH9</accession>
<dbReference type="RefSeq" id="WP_015049411.1">
    <property type="nucleotide sequence ID" value="NC_018870.1"/>
</dbReference>
<comment type="catalytic activity">
    <reaction evidence="7">
        <text>a 2'-deoxycytidine in DNA + S-adenosyl-L-methionine = an N(4)-methyl-2'-deoxycytidine in DNA + S-adenosyl-L-homocysteine + H(+)</text>
        <dbReference type="Rhea" id="RHEA:16857"/>
        <dbReference type="Rhea" id="RHEA-COMP:11369"/>
        <dbReference type="Rhea" id="RHEA-COMP:13674"/>
        <dbReference type="ChEBI" id="CHEBI:15378"/>
        <dbReference type="ChEBI" id="CHEBI:57856"/>
        <dbReference type="ChEBI" id="CHEBI:59789"/>
        <dbReference type="ChEBI" id="CHEBI:85452"/>
        <dbReference type="ChEBI" id="CHEBI:137933"/>
        <dbReference type="EC" id="2.1.1.113"/>
    </reaction>
</comment>
<dbReference type="InterPro" id="IPR001091">
    <property type="entry name" value="RM_Methyltransferase"/>
</dbReference>
<gene>
    <name evidence="10" type="ordered locus">Tph_c02450</name>
</gene>
<dbReference type="PROSITE" id="PS00093">
    <property type="entry name" value="N4_MTASE"/>
    <property type="match status" value="1"/>
</dbReference>
<proteinExistence type="inferred from homology"/>
<protein>
    <recommendedName>
        <fullName evidence="8">Methyltransferase</fullName>
        <ecNumber evidence="8">2.1.1.-</ecNumber>
    </recommendedName>
</protein>
<dbReference type="eggNOG" id="COG0863">
    <property type="taxonomic scope" value="Bacteria"/>
</dbReference>
<evidence type="ECO:0000256" key="2">
    <source>
        <dbReference type="ARBA" id="ARBA00022603"/>
    </source>
</evidence>
<keyword evidence="5" id="KW-0680">Restriction system</keyword>
<reference evidence="10 11" key="1">
    <citation type="journal article" date="2012" name="BMC Genomics">
        <title>Genome-guided analysis of physiological and morphological traits of the fermentative acetate oxidizer Thermacetogenium phaeum.</title>
        <authorList>
            <person name="Oehler D."/>
            <person name="Poehlein A."/>
            <person name="Leimbach A."/>
            <person name="Muller N."/>
            <person name="Daniel R."/>
            <person name="Gottschalk G."/>
            <person name="Schink B."/>
        </authorList>
    </citation>
    <scope>NUCLEOTIDE SEQUENCE [LARGE SCALE GENOMIC DNA]</scope>
    <source>
        <strain evidence="11">ATCC BAA-254 / DSM 26808 / PB</strain>
    </source>
</reference>
<evidence type="ECO:0000256" key="4">
    <source>
        <dbReference type="ARBA" id="ARBA00022691"/>
    </source>
</evidence>
<evidence type="ECO:0000313" key="10">
    <source>
        <dbReference type="EMBL" id="AFV10492.1"/>
    </source>
</evidence>
<dbReference type="KEGG" id="tpz:Tph_c02450"/>
<dbReference type="SUPFAM" id="SSF53335">
    <property type="entry name" value="S-adenosyl-L-methionine-dependent methyltransferases"/>
    <property type="match status" value="2"/>
</dbReference>
<dbReference type="AlphaFoldDB" id="K4LEH9"/>
<dbReference type="OrthoDB" id="9773571at2"/>
<dbReference type="EMBL" id="CP003732">
    <property type="protein sequence ID" value="AFV10492.1"/>
    <property type="molecule type" value="Genomic_DNA"/>
</dbReference>
<dbReference type="InterPro" id="IPR002941">
    <property type="entry name" value="DNA_methylase_N4/N6"/>
</dbReference>
<dbReference type="STRING" id="1089553.Tph_c02450"/>
<dbReference type="Gene3D" id="3.40.50.150">
    <property type="entry name" value="Vaccinia Virus protein VP39"/>
    <property type="match status" value="2"/>
</dbReference>
<feature type="domain" description="DNA methylase N-4/N-6" evidence="9">
    <location>
        <begin position="129"/>
        <end position="262"/>
    </location>
</feature>
<feature type="domain" description="DNA methylase N-4/N-6" evidence="9">
    <location>
        <begin position="22"/>
        <end position="95"/>
    </location>
</feature>
<evidence type="ECO:0000256" key="1">
    <source>
        <dbReference type="ARBA" id="ARBA00010203"/>
    </source>
</evidence>
<dbReference type="Pfam" id="PF01555">
    <property type="entry name" value="N6_N4_Mtase"/>
    <property type="match status" value="2"/>
</dbReference>
<dbReference type="GO" id="GO:0008170">
    <property type="term" value="F:N-methyltransferase activity"/>
    <property type="evidence" value="ECO:0007669"/>
    <property type="project" value="InterPro"/>
</dbReference>
<evidence type="ECO:0000256" key="8">
    <source>
        <dbReference type="RuleBase" id="RU362026"/>
    </source>
</evidence>
<evidence type="ECO:0000259" key="9">
    <source>
        <dbReference type="Pfam" id="PF01555"/>
    </source>
</evidence>
<evidence type="ECO:0000256" key="5">
    <source>
        <dbReference type="ARBA" id="ARBA00022747"/>
    </source>
</evidence>
<sequence length="263" mass="30255">MAARSGRRTALDGKTWLRYSISIWDDVKDAEERSYRHPAMFPTSLTDRLIEIFGREEDGLVLDPFLGSGSTLCSAFKKGLPSVGFEISEEYVALAGRRLQKIAGPPDRYPRIIQKSSLQLEEYLEPESVSLCITSPPYWNVLNRKRTADGKPVRNYGSHPEDLGNVADYPAFLNALQRVFAGVYKTLIPGCYCIVIVMDVRKRSDFYPLHMDLSLKLREVGFTLDDIIIWDRRREYNNLRPLGYPTVFRVNKVHEFILIFQKR</sequence>
<keyword evidence="3 10" id="KW-0808">Transferase</keyword>
<dbReference type="GO" id="GO:0003677">
    <property type="term" value="F:DNA binding"/>
    <property type="evidence" value="ECO:0007669"/>
    <property type="project" value="UniProtKB-KW"/>
</dbReference>
<organism evidence="10 11">
    <name type="scientific">Thermacetogenium phaeum (strain ATCC BAA-254 / DSM 26808 / PB)</name>
    <dbReference type="NCBI Taxonomy" id="1089553"/>
    <lineage>
        <taxon>Bacteria</taxon>
        <taxon>Bacillati</taxon>
        <taxon>Bacillota</taxon>
        <taxon>Clostridia</taxon>
        <taxon>Thermoanaerobacterales</taxon>
        <taxon>Thermoanaerobacteraceae</taxon>
        <taxon>Thermacetogenium</taxon>
    </lineage>
</organism>
<keyword evidence="11" id="KW-1185">Reference proteome</keyword>
<keyword evidence="4" id="KW-0949">S-adenosyl-L-methionine</keyword>
<dbReference type="Proteomes" id="UP000000467">
    <property type="component" value="Chromosome"/>
</dbReference>
<dbReference type="EC" id="2.1.1.-" evidence="8"/>
<evidence type="ECO:0000256" key="3">
    <source>
        <dbReference type="ARBA" id="ARBA00022679"/>
    </source>
</evidence>
<dbReference type="InterPro" id="IPR017985">
    <property type="entry name" value="MeTrfase_CN4_CS"/>
</dbReference>
<dbReference type="InterPro" id="IPR029063">
    <property type="entry name" value="SAM-dependent_MTases_sf"/>
</dbReference>
<evidence type="ECO:0000313" key="11">
    <source>
        <dbReference type="Proteomes" id="UP000000467"/>
    </source>
</evidence>
<dbReference type="GO" id="GO:0032259">
    <property type="term" value="P:methylation"/>
    <property type="evidence" value="ECO:0007669"/>
    <property type="project" value="UniProtKB-KW"/>
</dbReference>
<evidence type="ECO:0000256" key="6">
    <source>
        <dbReference type="ARBA" id="ARBA00023125"/>
    </source>
</evidence>
<dbReference type="GO" id="GO:0009307">
    <property type="term" value="P:DNA restriction-modification system"/>
    <property type="evidence" value="ECO:0007669"/>
    <property type="project" value="UniProtKB-KW"/>
</dbReference>
<keyword evidence="2 10" id="KW-0489">Methyltransferase</keyword>
<keyword evidence="6" id="KW-0238">DNA-binding</keyword>
<name>K4LEH9_THEPS</name>
<comment type="similarity">
    <text evidence="1">Belongs to the N(4)/N(6)-methyltransferase family. N(4) subfamily.</text>
</comment>
<dbReference type="GO" id="GO:0015667">
    <property type="term" value="F:site-specific DNA-methyltransferase (cytosine-N4-specific) activity"/>
    <property type="evidence" value="ECO:0007669"/>
    <property type="project" value="UniProtKB-EC"/>
</dbReference>